<evidence type="ECO:0000256" key="14">
    <source>
        <dbReference type="SAM" id="Phobius"/>
    </source>
</evidence>
<keyword evidence="8 14" id="KW-1133">Transmembrane helix</keyword>
<keyword evidence="5 13" id="KW-0808">Transferase</keyword>
<dbReference type="CDD" id="cd03784">
    <property type="entry name" value="GT1_Gtf-like"/>
    <property type="match status" value="1"/>
</dbReference>
<evidence type="ECO:0000256" key="1">
    <source>
        <dbReference type="ARBA" id="ARBA00004479"/>
    </source>
</evidence>
<dbReference type="PANTHER" id="PTHR48043">
    <property type="entry name" value="EG:EG0003.4 PROTEIN-RELATED"/>
    <property type="match status" value="1"/>
</dbReference>
<evidence type="ECO:0000256" key="2">
    <source>
        <dbReference type="ARBA" id="ARBA00009995"/>
    </source>
</evidence>
<dbReference type="GO" id="GO:0043541">
    <property type="term" value="C:UDP-N-acetylglucosamine transferase complex"/>
    <property type="evidence" value="ECO:0007669"/>
    <property type="project" value="TreeGrafter"/>
</dbReference>
<name>A0A9W2VWA3_PANPR</name>
<evidence type="ECO:0000256" key="11">
    <source>
        <dbReference type="ARBA" id="ARBA00037451"/>
    </source>
</evidence>
<keyword evidence="4 13" id="KW-0328">Glycosyltransferase</keyword>
<evidence type="ECO:0000256" key="3">
    <source>
        <dbReference type="ARBA" id="ARBA00012544"/>
    </source>
</evidence>
<gene>
    <name evidence="17" type="primary">LOC109267657</name>
</gene>
<feature type="transmembrane region" description="Helical" evidence="14">
    <location>
        <begin position="524"/>
        <end position="551"/>
    </location>
</feature>
<evidence type="ECO:0000256" key="10">
    <source>
        <dbReference type="ARBA" id="ARBA00023180"/>
    </source>
</evidence>
<keyword evidence="9 14" id="KW-0472">Membrane</keyword>
<accession>A0A9W2VWA3</accession>
<comment type="subcellular location">
    <subcellularLocation>
        <location evidence="1">Membrane</location>
        <topology evidence="1">Single-pass type I membrane protein</topology>
    </subcellularLocation>
</comment>
<proteinExistence type="inferred from homology"/>
<dbReference type="EC" id="2.4.1.17" evidence="3"/>
<dbReference type="FunFam" id="3.40.50.2000:FF:000094">
    <property type="entry name" value="UDP-glucuronosyltransferase"/>
    <property type="match status" value="1"/>
</dbReference>
<dbReference type="SUPFAM" id="SSF53756">
    <property type="entry name" value="UDP-Glycosyltransferase/glycogen phosphorylase"/>
    <property type="match status" value="1"/>
</dbReference>
<keyword evidence="7 15" id="KW-0732">Signal</keyword>
<evidence type="ECO:0000256" key="6">
    <source>
        <dbReference type="ARBA" id="ARBA00022692"/>
    </source>
</evidence>
<evidence type="ECO:0000256" key="9">
    <source>
        <dbReference type="ARBA" id="ARBA00023136"/>
    </source>
</evidence>
<evidence type="ECO:0000256" key="13">
    <source>
        <dbReference type="RuleBase" id="RU003718"/>
    </source>
</evidence>
<dbReference type="Pfam" id="PF00201">
    <property type="entry name" value="UDPGT"/>
    <property type="match status" value="1"/>
</dbReference>
<comment type="similarity">
    <text evidence="2 13">Belongs to the UDP-glycosyltransferase family.</text>
</comment>
<reference evidence="17" key="1">
    <citation type="submission" date="2025-08" db="UniProtKB">
        <authorList>
            <consortium name="RefSeq"/>
        </authorList>
    </citation>
    <scope>IDENTIFICATION</scope>
    <source>
        <tissue evidence="17">Whole blood</tissue>
    </source>
</reference>
<dbReference type="InterPro" id="IPR002213">
    <property type="entry name" value="UDP_glucos_trans"/>
</dbReference>
<dbReference type="GO" id="GO:0015020">
    <property type="term" value="F:glucuronosyltransferase activity"/>
    <property type="evidence" value="ECO:0007669"/>
    <property type="project" value="UniProtKB-EC"/>
</dbReference>
<keyword evidence="16" id="KW-1185">Reference proteome</keyword>
<evidence type="ECO:0000313" key="16">
    <source>
        <dbReference type="Proteomes" id="UP001165780"/>
    </source>
</evidence>
<evidence type="ECO:0000256" key="8">
    <source>
        <dbReference type="ARBA" id="ARBA00022989"/>
    </source>
</evidence>
<evidence type="ECO:0000256" key="5">
    <source>
        <dbReference type="ARBA" id="ARBA00022679"/>
    </source>
</evidence>
<evidence type="ECO:0000256" key="7">
    <source>
        <dbReference type="ARBA" id="ARBA00022729"/>
    </source>
</evidence>
<feature type="signal peptide" evidence="15">
    <location>
        <begin position="1"/>
        <end position="22"/>
    </location>
</feature>
<evidence type="ECO:0000256" key="4">
    <source>
        <dbReference type="ARBA" id="ARBA00022676"/>
    </source>
</evidence>
<comment type="catalytic activity">
    <reaction evidence="12">
        <text>glucuronate acceptor + UDP-alpha-D-glucuronate = acceptor beta-D-glucuronoside + UDP + H(+)</text>
        <dbReference type="Rhea" id="RHEA:21032"/>
        <dbReference type="ChEBI" id="CHEBI:15378"/>
        <dbReference type="ChEBI" id="CHEBI:58052"/>
        <dbReference type="ChEBI" id="CHEBI:58223"/>
        <dbReference type="ChEBI" id="CHEBI:132367"/>
        <dbReference type="ChEBI" id="CHEBI:132368"/>
        <dbReference type="EC" id="2.4.1.17"/>
    </reaction>
</comment>
<dbReference type="PANTHER" id="PTHR48043:SF24">
    <property type="entry name" value="UDP-GLUCURONOSYLTRANSFERASE 3A2"/>
    <property type="match status" value="1"/>
</dbReference>
<evidence type="ECO:0000313" key="17">
    <source>
        <dbReference type="RefSeq" id="XP_053762902.1"/>
    </source>
</evidence>
<dbReference type="Gene3D" id="3.40.50.2000">
    <property type="entry name" value="Glycogen Phosphorylase B"/>
    <property type="match status" value="2"/>
</dbReference>
<comment type="function">
    <text evidence="11">UDP-glucuronosyltransferases catalyze phase II biotransformation reactions in which lipophilic substrates are conjugated with glucuronic acid to increase water solubility and enhance excretion. They are of major importance in the conjugation and subsequent elimination of potentially toxic xenobiotics and endogenous compounds.</text>
</comment>
<dbReference type="RefSeq" id="XP_053762902.1">
    <property type="nucleotide sequence ID" value="XM_053906927.1"/>
</dbReference>
<dbReference type="InterPro" id="IPR050271">
    <property type="entry name" value="UDP-glycosyltransferase"/>
</dbReference>
<dbReference type="InterPro" id="IPR035595">
    <property type="entry name" value="UDP_glycos_trans_CS"/>
</dbReference>
<dbReference type="GeneID" id="109267657"/>
<organism evidence="16 17">
    <name type="scientific">Panthera pardus</name>
    <name type="common">Leopard</name>
    <name type="synonym">Felis pardus</name>
    <dbReference type="NCBI Taxonomy" id="9691"/>
    <lineage>
        <taxon>Eukaryota</taxon>
        <taxon>Metazoa</taxon>
        <taxon>Chordata</taxon>
        <taxon>Craniata</taxon>
        <taxon>Vertebrata</taxon>
        <taxon>Euteleostomi</taxon>
        <taxon>Mammalia</taxon>
        <taxon>Eutheria</taxon>
        <taxon>Laurasiatheria</taxon>
        <taxon>Carnivora</taxon>
        <taxon>Feliformia</taxon>
        <taxon>Felidae</taxon>
        <taxon>Pantherinae</taxon>
        <taxon>Panthera</taxon>
    </lineage>
</organism>
<keyword evidence="10" id="KW-0325">Glycoprotein</keyword>
<sequence>MAGQRALLLAGFLLPGFLLPEAAEILTVSSLGGSHYLLLDRVSQILQDHGHNVTMLLYGGDYLIPNMSQKVKEEMEFESCQQSNFKNGARLSSTHELWGKCRNEKKENAYQVISWLLPENHEKELKKQFDFYIEEALHGREALDTFIKLMEQLGIQCSDLLRRSDIMDSLKNENFDLVFVEAFDFCSFLVAEKLGKPFVSILPTPFGSVDLGLPNPVSYVPVFHSLLTDHMDFWGRVRNFLMFLDFFLRQWRIQSTFDNTIKEHFPEGSRPVLSHLLKKAELWFVNSDFALEFARPLLPNTVYVGGLMARPVKPVPQEFENFISKFGDSGFVLVAMGSMVSTYQSQEVLMEMNSAFAHLSQGVIWKCKPSKWPKDVKLAANVKIVDWLPQNDLLAHPRIRLFVTHGGLNSIMEAIQHGVPIVGIPVLGDQPENMVRVEAKKFGVSIQLKQIKAETLALKMKEVIEDKRYKSAAVAASIIRRSHPLTPAQRLVGWTDHILQTGGAAHLKPHALQQPWHEQYLLDVFLFLLVVTLGTLWLCGKLLGMVARWLCGARKLKKA</sequence>
<dbReference type="Proteomes" id="UP001165780">
    <property type="component" value="Unplaced"/>
</dbReference>
<keyword evidence="6 14" id="KW-0812">Transmembrane</keyword>
<evidence type="ECO:0000256" key="15">
    <source>
        <dbReference type="SAM" id="SignalP"/>
    </source>
</evidence>
<feature type="chain" id="PRO_5040826378" description="glucuronosyltransferase" evidence="15">
    <location>
        <begin position="23"/>
        <end position="559"/>
    </location>
</feature>
<evidence type="ECO:0000256" key="12">
    <source>
        <dbReference type="ARBA" id="ARBA00047475"/>
    </source>
</evidence>
<dbReference type="AlphaFoldDB" id="A0A9W2VWA3"/>
<protein>
    <recommendedName>
        <fullName evidence="3">glucuronosyltransferase</fullName>
        <ecNumber evidence="3">2.4.1.17</ecNumber>
    </recommendedName>
</protein>
<dbReference type="PROSITE" id="PS00375">
    <property type="entry name" value="UDPGT"/>
    <property type="match status" value="1"/>
</dbReference>